<organism evidence="3 4">
    <name type="scientific">Tritrichomonas foetus</name>
    <dbReference type="NCBI Taxonomy" id="1144522"/>
    <lineage>
        <taxon>Eukaryota</taxon>
        <taxon>Metamonada</taxon>
        <taxon>Parabasalia</taxon>
        <taxon>Tritrichomonadida</taxon>
        <taxon>Tritrichomonadidae</taxon>
        <taxon>Tritrichomonas</taxon>
    </lineage>
</organism>
<keyword evidence="1" id="KW-0812">Transmembrane</keyword>
<dbReference type="GeneID" id="94843408"/>
<gene>
    <name evidence="3" type="ORF">TRFO_32807</name>
</gene>
<comment type="caution">
    <text evidence="3">The sequence shown here is derived from an EMBL/GenBank/DDBJ whole genome shotgun (WGS) entry which is preliminary data.</text>
</comment>
<name>A0A1J4JSJ4_9EUKA</name>
<keyword evidence="1" id="KW-1133">Transmembrane helix</keyword>
<keyword evidence="1" id="KW-0472">Membrane</keyword>
<dbReference type="AlphaFoldDB" id="A0A1J4JSJ4"/>
<evidence type="ECO:0000256" key="1">
    <source>
        <dbReference type="SAM" id="Phobius"/>
    </source>
</evidence>
<reference evidence="3" key="1">
    <citation type="submission" date="2016-10" db="EMBL/GenBank/DDBJ databases">
        <authorList>
            <person name="Benchimol M."/>
            <person name="Almeida L.G."/>
            <person name="Vasconcelos A.T."/>
            <person name="Perreira-Neves A."/>
            <person name="Rosa I.A."/>
            <person name="Tasca T."/>
            <person name="Bogo M.R."/>
            <person name="de Souza W."/>
        </authorList>
    </citation>
    <scope>NUCLEOTIDE SEQUENCE [LARGE SCALE GENOMIC DNA]</scope>
    <source>
        <strain evidence="3">K</strain>
    </source>
</reference>
<evidence type="ECO:0000256" key="2">
    <source>
        <dbReference type="SAM" id="SignalP"/>
    </source>
</evidence>
<keyword evidence="2" id="KW-0732">Signal</keyword>
<keyword evidence="4" id="KW-1185">Reference proteome</keyword>
<evidence type="ECO:0000313" key="3">
    <source>
        <dbReference type="EMBL" id="OHT00492.1"/>
    </source>
</evidence>
<accession>A0A1J4JSJ4</accession>
<feature type="signal peptide" evidence="2">
    <location>
        <begin position="1"/>
        <end position="16"/>
    </location>
</feature>
<dbReference type="Proteomes" id="UP000179807">
    <property type="component" value="Unassembled WGS sequence"/>
</dbReference>
<feature type="chain" id="PRO_5013266862" evidence="2">
    <location>
        <begin position="17"/>
        <end position="234"/>
    </location>
</feature>
<protein>
    <submittedName>
        <fullName evidence="3">Uncharacterized protein</fullName>
    </submittedName>
</protein>
<feature type="transmembrane region" description="Helical" evidence="1">
    <location>
        <begin position="175"/>
        <end position="194"/>
    </location>
</feature>
<sequence length="234" mass="26764">MLLFFFLNLISSMANMQIRDFIIGEWDVIEAEPEKIKQQGLKPTYSVEFHPNPVTGFIDGSIWNDTINSTDVLGIEDFEVAQLEIEFLTDFNGRIFSLQPKREFMTDFTFQPANMGLSLVTKGKINKNYSFQLSLTNGTFFQMYITSSLSSKVDNLYIVRTAKIATPSTGNKYKILLYIGLIIVLIQIILWIALKCCRSSLDKKISMVQENTVIDLDKYGEYLKQQNSSKSKQD</sequence>
<proteinExistence type="predicted"/>
<dbReference type="EMBL" id="MLAK01000952">
    <property type="protein sequence ID" value="OHT00492.1"/>
    <property type="molecule type" value="Genomic_DNA"/>
</dbReference>
<dbReference type="VEuPathDB" id="TrichDB:TRFO_32807"/>
<dbReference type="RefSeq" id="XP_068353628.1">
    <property type="nucleotide sequence ID" value="XM_068508704.1"/>
</dbReference>
<evidence type="ECO:0000313" key="4">
    <source>
        <dbReference type="Proteomes" id="UP000179807"/>
    </source>
</evidence>